<dbReference type="Proteomes" id="UP000040453">
    <property type="component" value="Unassembled WGS sequence"/>
</dbReference>
<dbReference type="AlphaFoldDB" id="A0A0A1MMS2"/>
<dbReference type="Pfam" id="PF04265">
    <property type="entry name" value="TPK_B1_binding"/>
    <property type="match status" value="1"/>
</dbReference>
<dbReference type="InterPro" id="IPR053149">
    <property type="entry name" value="TPK"/>
</dbReference>
<keyword evidence="8" id="KW-1185">Reference proteome</keyword>
<dbReference type="RefSeq" id="WP_042535108.1">
    <property type="nucleotide sequence ID" value="NZ_CAXOIH010000001.1"/>
</dbReference>
<keyword evidence="3 7" id="KW-0418">Kinase</keyword>
<evidence type="ECO:0000256" key="3">
    <source>
        <dbReference type="ARBA" id="ARBA00022777"/>
    </source>
</evidence>
<dbReference type="EMBL" id="CDGG01000001">
    <property type="protein sequence ID" value="CEI84343.1"/>
    <property type="molecule type" value="Genomic_DNA"/>
</dbReference>
<dbReference type="InterPro" id="IPR036759">
    <property type="entry name" value="TPK_catalytic_sf"/>
</dbReference>
<keyword evidence="1" id="KW-0808">Transferase</keyword>
<accession>A0A0A1MMS2</accession>
<dbReference type="PANTHER" id="PTHR41299:SF1">
    <property type="entry name" value="THIAMINE PYROPHOSPHOKINASE"/>
    <property type="match status" value="1"/>
</dbReference>
<dbReference type="SUPFAM" id="SSF63862">
    <property type="entry name" value="Thiamin pyrophosphokinase, substrate-binding domain"/>
    <property type="match status" value="1"/>
</dbReference>
<proteinExistence type="predicted"/>
<dbReference type="OrthoDB" id="9804377at2"/>
<dbReference type="NCBIfam" id="TIGR01378">
    <property type="entry name" value="thi_PPkinase"/>
    <property type="match status" value="1"/>
</dbReference>
<evidence type="ECO:0000256" key="2">
    <source>
        <dbReference type="ARBA" id="ARBA00022741"/>
    </source>
</evidence>
<dbReference type="Pfam" id="PF04263">
    <property type="entry name" value="TPK_catalytic"/>
    <property type="match status" value="1"/>
</dbReference>
<dbReference type="SMART" id="SM00983">
    <property type="entry name" value="TPK_B1_binding"/>
    <property type="match status" value="1"/>
</dbReference>
<dbReference type="InterPro" id="IPR006282">
    <property type="entry name" value="Thi_PPkinase"/>
</dbReference>
<evidence type="ECO:0000256" key="1">
    <source>
        <dbReference type="ARBA" id="ARBA00022679"/>
    </source>
</evidence>
<feature type="domain" description="Thiamin pyrophosphokinase thiamin-binding" evidence="6">
    <location>
        <begin position="142"/>
        <end position="207"/>
    </location>
</feature>
<dbReference type="STRING" id="545501.BN997_04287"/>
<reference evidence="7 8" key="1">
    <citation type="submission" date="2014-11" db="EMBL/GenBank/DDBJ databases">
        <authorList>
            <person name="Urmite Genomes Urmite Genomes"/>
        </authorList>
    </citation>
    <scope>NUCLEOTIDE SEQUENCE [LARGE SCALE GENOMIC DNA]</scope>
    <source>
        <strain evidence="7 8">Oc5</strain>
    </source>
</reference>
<dbReference type="GO" id="GO:0005524">
    <property type="term" value="F:ATP binding"/>
    <property type="evidence" value="ECO:0007669"/>
    <property type="project" value="UniProtKB-KW"/>
</dbReference>
<evidence type="ECO:0000313" key="7">
    <source>
        <dbReference type="EMBL" id="CEI84343.1"/>
    </source>
</evidence>
<evidence type="ECO:0000313" key="8">
    <source>
        <dbReference type="Proteomes" id="UP000040453"/>
    </source>
</evidence>
<dbReference type="GO" id="GO:0004788">
    <property type="term" value="F:thiamine diphosphokinase activity"/>
    <property type="evidence" value="ECO:0007669"/>
    <property type="project" value="UniProtKB-UniRule"/>
</dbReference>
<dbReference type="InterPro" id="IPR007373">
    <property type="entry name" value="Thiamin_PyroPKinase_B1-bd"/>
</dbReference>
<dbReference type="GO" id="GO:0009229">
    <property type="term" value="P:thiamine diphosphate biosynthetic process"/>
    <property type="evidence" value="ECO:0007669"/>
    <property type="project" value="InterPro"/>
</dbReference>
<dbReference type="InterPro" id="IPR007371">
    <property type="entry name" value="TPK_catalytic"/>
</dbReference>
<evidence type="ECO:0000256" key="5">
    <source>
        <dbReference type="NCBIfam" id="TIGR01378"/>
    </source>
</evidence>
<sequence>MTRVGIVGNGPKEQLPNLLTYQEEVDFWIGADRGALYLAEQGITIDIALGDFDSVTESEYAIIEKHAELFDKHPVMKNQTDLEIAIETGKKKEASEFYLFGATGGRLDHALMNLQLLYPLLQQGKRAVILDKGNRIEMLKPGSYSVEEEGYSYISFLAFTPVAAGLTLTGFVYPLENKTIHWGSSLCISNELSQKKGTFSFSKGILILVKSYDAV</sequence>
<dbReference type="CDD" id="cd07995">
    <property type="entry name" value="TPK"/>
    <property type="match status" value="1"/>
</dbReference>
<dbReference type="GO" id="GO:0006772">
    <property type="term" value="P:thiamine metabolic process"/>
    <property type="evidence" value="ECO:0007669"/>
    <property type="project" value="UniProtKB-UniRule"/>
</dbReference>
<gene>
    <name evidence="7" type="primary">thiN</name>
    <name evidence="7" type="ORF">BN997_04287</name>
</gene>
<name>A0A0A1MMS2_9BACI</name>
<dbReference type="EC" id="2.7.6.2" evidence="5"/>
<keyword evidence="4" id="KW-0067">ATP-binding</keyword>
<dbReference type="Gene3D" id="3.40.50.10240">
    <property type="entry name" value="Thiamin pyrophosphokinase, catalytic domain"/>
    <property type="match status" value="1"/>
</dbReference>
<organism evidence="7 8">
    <name type="scientific">Oceanobacillus oncorhynchi</name>
    <dbReference type="NCBI Taxonomy" id="545501"/>
    <lineage>
        <taxon>Bacteria</taxon>
        <taxon>Bacillati</taxon>
        <taxon>Bacillota</taxon>
        <taxon>Bacilli</taxon>
        <taxon>Bacillales</taxon>
        <taxon>Bacillaceae</taxon>
        <taxon>Oceanobacillus</taxon>
    </lineage>
</organism>
<evidence type="ECO:0000259" key="6">
    <source>
        <dbReference type="SMART" id="SM00983"/>
    </source>
</evidence>
<dbReference type="SUPFAM" id="SSF63999">
    <property type="entry name" value="Thiamin pyrophosphokinase, catalytic domain"/>
    <property type="match status" value="1"/>
</dbReference>
<dbReference type="GO" id="GO:0016301">
    <property type="term" value="F:kinase activity"/>
    <property type="evidence" value="ECO:0007669"/>
    <property type="project" value="UniProtKB-KW"/>
</dbReference>
<dbReference type="PANTHER" id="PTHR41299">
    <property type="entry name" value="THIAMINE PYROPHOSPHOKINASE"/>
    <property type="match status" value="1"/>
</dbReference>
<dbReference type="GO" id="GO:0030975">
    <property type="term" value="F:thiamine binding"/>
    <property type="evidence" value="ECO:0007669"/>
    <property type="project" value="InterPro"/>
</dbReference>
<evidence type="ECO:0000256" key="4">
    <source>
        <dbReference type="ARBA" id="ARBA00022840"/>
    </source>
</evidence>
<dbReference type="InterPro" id="IPR036371">
    <property type="entry name" value="TPK_B1-bd_sf"/>
</dbReference>
<protein>
    <recommendedName>
        <fullName evidence="5">Thiamine diphosphokinase</fullName>
        <ecNumber evidence="5">2.7.6.2</ecNumber>
    </recommendedName>
</protein>
<keyword evidence="2" id="KW-0547">Nucleotide-binding</keyword>